<feature type="chain" id="PRO_5004576680" evidence="1">
    <location>
        <begin position="21"/>
        <end position="60"/>
    </location>
</feature>
<evidence type="ECO:0000256" key="1">
    <source>
        <dbReference type="SAM" id="SignalP"/>
    </source>
</evidence>
<dbReference type="Proteomes" id="UP000015525">
    <property type="component" value="Unassembled WGS sequence"/>
</dbReference>
<dbReference type="AlphaFoldDB" id="T0HRJ6"/>
<feature type="signal peptide" evidence="1">
    <location>
        <begin position="1"/>
        <end position="20"/>
    </location>
</feature>
<organism evidence="2 3">
    <name type="scientific">Sphingobium quisquiliarum P25</name>
    <dbReference type="NCBI Taxonomy" id="1329909"/>
    <lineage>
        <taxon>Bacteria</taxon>
        <taxon>Pseudomonadati</taxon>
        <taxon>Pseudomonadota</taxon>
        <taxon>Alphaproteobacteria</taxon>
        <taxon>Sphingomonadales</taxon>
        <taxon>Sphingomonadaceae</taxon>
        <taxon>Sphingobium</taxon>
    </lineage>
</organism>
<evidence type="ECO:0000313" key="2">
    <source>
        <dbReference type="EMBL" id="EQB01935.1"/>
    </source>
</evidence>
<proteinExistence type="predicted"/>
<name>T0HRJ6_9SPHN</name>
<keyword evidence="3" id="KW-1185">Reference proteome</keyword>
<protein>
    <submittedName>
        <fullName evidence="2">Uncharacterized protein</fullName>
    </submittedName>
</protein>
<evidence type="ECO:0000313" key="3">
    <source>
        <dbReference type="Proteomes" id="UP000015525"/>
    </source>
</evidence>
<dbReference type="EMBL" id="ATHO01000149">
    <property type="protein sequence ID" value="EQB01935.1"/>
    <property type="molecule type" value="Genomic_DNA"/>
</dbReference>
<accession>T0HRJ6</accession>
<keyword evidence="1" id="KW-0732">Signal</keyword>
<sequence length="60" mass="5918">MGAFVMLSMPPATMIPAPPAAIASAAMIAACMPDPHILLTVVASTDRGRPAPSAACRAGA</sequence>
<comment type="caution">
    <text evidence="2">The sequence shown here is derived from an EMBL/GenBank/DDBJ whole genome shotgun (WGS) entry which is preliminary data.</text>
</comment>
<reference evidence="2 3" key="1">
    <citation type="journal article" date="2013" name="Genome Announc.">
        <title>Draft Genome Sequence of Sphingobium quisquiliarum Strain P25T, a Novel Hexachlorocyclohexane (HCH)-Degrading Bacterium Isolated from an HCH Dumpsite.</title>
        <authorList>
            <person name="Kumar Singh A."/>
            <person name="Sangwan N."/>
            <person name="Sharma A."/>
            <person name="Gupta V."/>
            <person name="Khurana J.P."/>
            <person name="Lal R."/>
        </authorList>
    </citation>
    <scope>NUCLEOTIDE SEQUENCE [LARGE SCALE GENOMIC DNA]</scope>
    <source>
        <strain evidence="2 3">P25</strain>
    </source>
</reference>
<gene>
    <name evidence="2" type="ORF">L288_17085</name>
</gene>